<reference evidence="1" key="1">
    <citation type="submission" date="2021-01" db="EMBL/GenBank/DDBJ databases">
        <authorList>
            <person name="Kaushik A."/>
        </authorList>
    </citation>
    <scope>NUCLEOTIDE SEQUENCE</scope>
    <source>
        <strain evidence="1">AG6-10EEA</strain>
    </source>
</reference>
<name>A0A8H3HPH2_9AGAM</name>
<gene>
    <name evidence="1" type="ORF">RDB_LOCUS162938</name>
</gene>
<dbReference type="Proteomes" id="UP000663853">
    <property type="component" value="Unassembled WGS sequence"/>
</dbReference>
<proteinExistence type="predicted"/>
<dbReference type="EMBL" id="CAJMXA010003938">
    <property type="protein sequence ID" value="CAE6527692.1"/>
    <property type="molecule type" value="Genomic_DNA"/>
</dbReference>
<dbReference type="AlphaFoldDB" id="A0A8H3HPH2"/>
<protein>
    <submittedName>
        <fullName evidence="1">Uncharacterized protein</fullName>
    </submittedName>
</protein>
<accession>A0A8H3HPH2</accession>
<evidence type="ECO:0000313" key="1">
    <source>
        <dbReference type="EMBL" id="CAE6527692.1"/>
    </source>
</evidence>
<comment type="caution">
    <text evidence="1">The sequence shown here is derived from an EMBL/GenBank/DDBJ whole genome shotgun (WGS) entry which is preliminary data.</text>
</comment>
<sequence length="183" mass="20584">MPTFALHPVTPTEPVILRAFSRKYESRGTGSYLDEIHTWAQRARTTPVKWDVVQGTDDKFCAVPECSIASIARHFRHADLLAVPDVHGCEYRTCCGQGATQDLARQVATQHLQHYINGTQVEQVRWKFWQQDSPAGPIHCAVPVVYERPSFLQDDGIIGQGPSHQAAREDSARKLLMLGYCRI</sequence>
<organism evidence="1 2">
    <name type="scientific">Rhizoctonia solani</name>
    <dbReference type="NCBI Taxonomy" id="456999"/>
    <lineage>
        <taxon>Eukaryota</taxon>
        <taxon>Fungi</taxon>
        <taxon>Dikarya</taxon>
        <taxon>Basidiomycota</taxon>
        <taxon>Agaricomycotina</taxon>
        <taxon>Agaricomycetes</taxon>
        <taxon>Cantharellales</taxon>
        <taxon>Ceratobasidiaceae</taxon>
        <taxon>Rhizoctonia</taxon>
    </lineage>
</organism>
<evidence type="ECO:0000313" key="2">
    <source>
        <dbReference type="Proteomes" id="UP000663853"/>
    </source>
</evidence>